<feature type="region of interest" description="Disordered" evidence="3">
    <location>
        <begin position="1"/>
        <end position="25"/>
    </location>
</feature>
<dbReference type="GO" id="GO:0005506">
    <property type="term" value="F:iron ion binding"/>
    <property type="evidence" value="ECO:0007669"/>
    <property type="project" value="InterPro"/>
</dbReference>
<evidence type="ECO:0000256" key="3">
    <source>
        <dbReference type="SAM" id="MobiDB-lite"/>
    </source>
</evidence>
<comment type="caution">
    <text evidence="4">The sequence shown here is derived from an EMBL/GenBank/DDBJ whole genome shotgun (WGS) entry which is preliminary data.</text>
</comment>
<dbReference type="PRINTS" id="PR00359">
    <property type="entry name" value="BP450"/>
</dbReference>
<dbReference type="RefSeq" id="WP_337796031.1">
    <property type="nucleotide sequence ID" value="NZ_BAAARR010000024.1"/>
</dbReference>
<dbReference type="GO" id="GO:0036199">
    <property type="term" value="F:cholest-4-en-3-one 26-monooxygenase activity"/>
    <property type="evidence" value="ECO:0007669"/>
    <property type="project" value="TreeGrafter"/>
</dbReference>
<dbReference type="Gene3D" id="1.10.630.10">
    <property type="entry name" value="Cytochrome P450"/>
    <property type="match status" value="1"/>
</dbReference>
<organism evidence="4 5">
    <name type="scientific">Actinopolymorpha rutila</name>
    <dbReference type="NCBI Taxonomy" id="446787"/>
    <lineage>
        <taxon>Bacteria</taxon>
        <taxon>Bacillati</taxon>
        <taxon>Actinomycetota</taxon>
        <taxon>Actinomycetes</taxon>
        <taxon>Propionibacteriales</taxon>
        <taxon>Actinopolymorphaceae</taxon>
        <taxon>Actinopolymorpha</taxon>
    </lineage>
</organism>
<feature type="compositionally biased region" description="Low complexity" evidence="3">
    <location>
        <begin position="12"/>
        <end position="21"/>
    </location>
</feature>
<keyword evidence="2" id="KW-0349">Heme</keyword>
<dbReference type="PROSITE" id="PS00086">
    <property type="entry name" value="CYTOCHROME_P450"/>
    <property type="match status" value="1"/>
</dbReference>
<feature type="compositionally biased region" description="Basic and acidic residues" evidence="3">
    <location>
        <begin position="1"/>
        <end position="11"/>
    </location>
</feature>
<dbReference type="EMBL" id="JACBZH010000001">
    <property type="protein sequence ID" value="NYH90188.1"/>
    <property type="molecule type" value="Genomic_DNA"/>
</dbReference>
<dbReference type="GO" id="GO:0006707">
    <property type="term" value="P:cholesterol catabolic process"/>
    <property type="evidence" value="ECO:0007669"/>
    <property type="project" value="TreeGrafter"/>
</dbReference>
<dbReference type="InterPro" id="IPR002397">
    <property type="entry name" value="Cyt_P450_B"/>
</dbReference>
<proteinExistence type="inferred from homology"/>
<keyword evidence="2" id="KW-0560">Oxidoreductase</keyword>
<dbReference type="GO" id="GO:0008395">
    <property type="term" value="F:steroid hydroxylase activity"/>
    <property type="evidence" value="ECO:0007669"/>
    <property type="project" value="TreeGrafter"/>
</dbReference>
<reference evidence="4 5" key="1">
    <citation type="submission" date="2020-07" db="EMBL/GenBank/DDBJ databases">
        <title>Sequencing the genomes of 1000 actinobacteria strains.</title>
        <authorList>
            <person name="Klenk H.-P."/>
        </authorList>
    </citation>
    <scope>NUCLEOTIDE SEQUENCE [LARGE SCALE GENOMIC DNA]</scope>
    <source>
        <strain evidence="4 5">DSM 18448</strain>
    </source>
</reference>
<protein>
    <submittedName>
        <fullName evidence="4">Cytochrome P450</fullName>
    </submittedName>
</protein>
<dbReference type="AlphaFoldDB" id="A0A852ZEA9"/>
<evidence type="ECO:0000313" key="5">
    <source>
        <dbReference type="Proteomes" id="UP000579605"/>
    </source>
</evidence>
<evidence type="ECO:0000313" key="4">
    <source>
        <dbReference type="EMBL" id="NYH90188.1"/>
    </source>
</evidence>
<evidence type="ECO:0000256" key="1">
    <source>
        <dbReference type="ARBA" id="ARBA00010617"/>
    </source>
</evidence>
<gene>
    <name evidence="4" type="ORF">F4554_002826</name>
</gene>
<sequence length="453" mass="49556">MDRSPDTHATHDTQAAQAAQDSRTVYDPDTYARRMPYQELGRLREAAAVSWVDETATGARAAGPGYWAVWRHAEVRAVLRDPRLFSSHLGATQIRDPSSADLAYVRRMMLNMDPPEHSRLRGLLTRAFTPRTVARLGQRIDARARDLVAGIDPGEVTDFVPVAGELPVWTLAEVLGVPASDRYLLFDWANRVIGYQDPDYAASDLASSRSGATPMAGAALSVPPRPGSDGTMPDPRTRAGIPDLYAYAHELAAFKRTHPGDDVVSILLAQVDDAGGRVGVEEFENLFWLFAVAGNETLRNGVPGGMAGLLAHPEQWLRLVGDRALLEPAAEEMLRWWTPVIHFRRTATADTTLGGVRIGAGDKVVVYFASANRDPRAFDRPDAFDVGRRPNDHLAFGHGPHFCLGSALGRRQITAMYAALLDRFATAEPAGDLVRLRSNFQNGLKHLPVVFTP</sequence>
<dbReference type="PANTHER" id="PTHR46696">
    <property type="entry name" value="P450, PUTATIVE (EUROFUNG)-RELATED"/>
    <property type="match status" value="1"/>
</dbReference>
<keyword evidence="2" id="KW-0503">Monooxygenase</keyword>
<keyword evidence="2" id="KW-0479">Metal-binding</keyword>
<evidence type="ECO:0000256" key="2">
    <source>
        <dbReference type="RuleBase" id="RU000461"/>
    </source>
</evidence>
<dbReference type="InterPro" id="IPR001128">
    <property type="entry name" value="Cyt_P450"/>
</dbReference>
<dbReference type="PANTHER" id="PTHR46696:SF4">
    <property type="entry name" value="BIOTIN BIOSYNTHESIS CYTOCHROME P450"/>
    <property type="match status" value="1"/>
</dbReference>
<name>A0A852ZEA9_9ACTN</name>
<dbReference type="GO" id="GO:0020037">
    <property type="term" value="F:heme binding"/>
    <property type="evidence" value="ECO:0007669"/>
    <property type="project" value="InterPro"/>
</dbReference>
<feature type="region of interest" description="Disordered" evidence="3">
    <location>
        <begin position="213"/>
        <end position="232"/>
    </location>
</feature>
<accession>A0A852ZEA9</accession>
<comment type="similarity">
    <text evidence="1 2">Belongs to the cytochrome P450 family.</text>
</comment>
<keyword evidence="5" id="KW-1185">Reference proteome</keyword>
<dbReference type="Proteomes" id="UP000579605">
    <property type="component" value="Unassembled WGS sequence"/>
</dbReference>
<keyword evidence="2" id="KW-0408">Iron</keyword>
<dbReference type="InterPro" id="IPR036396">
    <property type="entry name" value="Cyt_P450_sf"/>
</dbReference>
<dbReference type="SUPFAM" id="SSF48264">
    <property type="entry name" value="Cytochrome P450"/>
    <property type="match status" value="1"/>
</dbReference>
<dbReference type="Pfam" id="PF00067">
    <property type="entry name" value="p450"/>
    <property type="match status" value="1"/>
</dbReference>
<dbReference type="CDD" id="cd11033">
    <property type="entry name" value="CYP142-like"/>
    <property type="match status" value="1"/>
</dbReference>
<dbReference type="InterPro" id="IPR017972">
    <property type="entry name" value="Cyt_P450_CS"/>
</dbReference>